<keyword evidence="4" id="KW-1185">Reference proteome</keyword>
<dbReference type="AlphaFoldDB" id="A0AAV5IC75"/>
<name>A0AAV5IC75_9ROSI</name>
<dbReference type="InterPro" id="IPR026960">
    <property type="entry name" value="RVT-Znf"/>
</dbReference>
<dbReference type="Pfam" id="PF13966">
    <property type="entry name" value="zf-RVT"/>
    <property type="match status" value="1"/>
</dbReference>
<dbReference type="EMBL" id="BPVZ01000011">
    <property type="protein sequence ID" value="GKU97121.1"/>
    <property type="molecule type" value="Genomic_DNA"/>
</dbReference>
<organism evidence="3 4">
    <name type="scientific">Rubroshorea leprosula</name>
    <dbReference type="NCBI Taxonomy" id="152421"/>
    <lineage>
        <taxon>Eukaryota</taxon>
        <taxon>Viridiplantae</taxon>
        <taxon>Streptophyta</taxon>
        <taxon>Embryophyta</taxon>
        <taxon>Tracheophyta</taxon>
        <taxon>Spermatophyta</taxon>
        <taxon>Magnoliopsida</taxon>
        <taxon>eudicotyledons</taxon>
        <taxon>Gunneridae</taxon>
        <taxon>Pentapetalae</taxon>
        <taxon>rosids</taxon>
        <taxon>malvids</taxon>
        <taxon>Malvales</taxon>
        <taxon>Dipterocarpaceae</taxon>
        <taxon>Rubroshorea</taxon>
    </lineage>
</organism>
<accession>A0AAV5IC75</accession>
<reference evidence="3 4" key="1">
    <citation type="journal article" date="2021" name="Commun. Biol.">
        <title>The genome of Shorea leprosula (Dipterocarpaceae) highlights the ecological relevance of drought in aseasonal tropical rainforests.</title>
        <authorList>
            <person name="Ng K.K.S."/>
            <person name="Kobayashi M.J."/>
            <person name="Fawcett J.A."/>
            <person name="Hatakeyama M."/>
            <person name="Paape T."/>
            <person name="Ng C.H."/>
            <person name="Ang C.C."/>
            <person name="Tnah L.H."/>
            <person name="Lee C.T."/>
            <person name="Nishiyama T."/>
            <person name="Sese J."/>
            <person name="O'Brien M.J."/>
            <person name="Copetti D."/>
            <person name="Mohd Noor M.I."/>
            <person name="Ong R.C."/>
            <person name="Putra M."/>
            <person name="Sireger I.Z."/>
            <person name="Indrioko S."/>
            <person name="Kosugi Y."/>
            <person name="Izuno A."/>
            <person name="Isagi Y."/>
            <person name="Lee S.L."/>
            <person name="Shimizu K.K."/>
        </authorList>
    </citation>
    <scope>NUCLEOTIDE SEQUENCE [LARGE SCALE GENOMIC DNA]</scope>
    <source>
        <strain evidence="3">214</strain>
    </source>
</reference>
<sequence>MLDRLTTRARQKKWSPTLTDTCVLCNNDSETIEHLFFKCYHARRVWQVLSNLAGIPFMDSWQRLLMWMGKWIQRKSLYWTFIKLIWSAAIYHVRMKRNNRIHQQVFRTEEAICEQVQFDVKHRILGFAKLNRHLYLSP</sequence>
<evidence type="ECO:0000313" key="4">
    <source>
        <dbReference type="Proteomes" id="UP001054252"/>
    </source>
</evidence>
<gene>
    <name evidence="3" type="ORF">SLEP1_g10301</name>
</gene>
<protein>
    <recommendedName>
        <fullName evidence="2">Reverse transcriptase zinc-binding domain-containing protein</fullName>
    </recommendedName>
</protein>
<dbReference type="Proteomes" id="UP001054252">
    <property type="component" value="Unassembled WGS sequence"/>
</dbReference>
<feature type="transmembrane region" description="Helical" evidence="1">
    <location>
        <begin position="76"/>
        <end position="93"/>
    </location>
</feature>
<keyword evidence="1" id="KW-1133">Transmembrane helix</keyword>
<evidence type="ECO:0000313" key="3">
    <source>
        <dbReference type="EMBL" id="GKU97121.1"/>
    </source>
</evidence>
<comment type="caution">
    <text evidence="3">The sequence shown here is derived from an EMBL/GenBank/DDBJ whole genome shotgun (WGS) entry which is preliminary data.</text>
</comment>
<feature type="domain" description="Reverse transcriptase zinc-binding" evidence="2">
    <location>
        <begin position="3"/>
        <end position="46"/>
    </location>
</feature>
<evidence type="ECO:0000259" key="2">
    <source>
        <dbReference type="Pfam" id="PF13966"/>
    </source>
</evidence>
<evidence type="ECO:0000256" key="1">
    <source>
        <dbReference type="SAM" id="Phobius"/>
    </source>
</evidence>
<keyword evidence="1" id="KW-0812">Transmembrane</keyword>
<proteinExistence type="predicted"/>
<keyword evidence="1" id="KW-0472">Membrane</keyword>